<dbReference type="GO" id="GO:0046306">
    <property type="term" value="P:alkanesulfonate catabolic process"/>
    <property type="evidence" value="ECO:0007669"/>
    <property type="project" value="TreeGrafter"/>
</dbReference>
<evidence type="ECO:0000256" key="4">
    <source>
        <dbReference type="ARBA" id="ARBA00023033"/>
    </source>
</evidence>
<comment type="caution">
    <text evidence="6">The sequence shown here is derived from an EMBL/GenBank/DDBJ whole genome shotgun (WGS) entry which is preliminary data.</text>
</comment>
<protein>
    <recommendedName>
        <fullName evidence="5">Luciferase-like domain-containing protein</fullName>
    </recommendedName>
</protein>
<accession>A0A0F8WHU0</accession>
<dbReference type="Pfam" id="PF24681">
    <property type="entry name" value="Kelch_KLHDC2_KLHL20_DRC7"/>
    <property type="match status" value="1"/>
</dbReference>
<dbReference type="SUPFAM" id="SSF51679">
    <property type="entry name" value="Bacterial luciferase-like"/>
    <property type="match status" value="1"/>
</dbReference>
<keyword evidence="3" id="KW-0560">Oxidoreductase</keyword>
<dbReference type="PANTHER" id="PTHR42847">
    <property type="entry name" value="ALKANESULFONATE MONOOXYGENASE"/>
    <property type="match status" value="1"/>
</dbReference>
<name>A0A0F8WHU0_9ZZZZ</name>
<sequence>LQVEPPARCNSRMVYDARNKVIVLFGGDGQDRALADTWVFDVTAKRWRQKSPPASPHPRSCHAMTYLSKSGRVLMVGGKVVADDRSIARLTRQAWVYDAAADTWTPLAAEVPKFLWGSMENVPGTDEAIQVLRKLWTEDNVTFDGRFTKLDGVTLQPKPAQSGGPPLWIAGRSQAALRRAGHEVDDWDGHYPVIYEKLQRDVPAYLPANANDYDVVHLNWHPASINHYLPEHFAGLDHPVLSIRVTDLPPWSGCPCLEPFTVRITAEPHELSTLVVPNPVVDWADERIAFPAPNEEFTIGFSGVRLDGYGVIKEICQAHGWALNESGAEWLTIEDEIRRLARSTVNVCWYRG</sequence>
<dbReference type="Pfam" id="PF00296">
    <property type="entry name" value="Bac_luciferase"/>
    <property type="match status" value="1"/>
</dbReference>
<dbReference type="Gene3D" id="2.120.10.80">
    <property type="entry name" value="Kelch-type beta propeller"/>
    <property type="match status" value="1"/>
</dbReference>
<gene>
    <name evidence="6" type="ORF">LCGC14_3064890</name>
</gene>
<keyword evidence="2" id="KW-0288">FMN</keyword>
<dbReference type="GO" id="GO:0008726">
    <property type="term" value="F:alkanesulfonate monooxygenase activity"/>
    <property type="evidence" value="ECO:0007669"/>
    <property type="project" value="TreeGrafter"/>
</dbReference>
<evidence type="ECO:0000256" key="2">
    <source>
        <dbReference type="ARBA" id="ARBA00022643"/>
    </source>
</evidence>
<feature type="domain" description="Luciferase-like" evidence="5">
    <location>
        <begin position="122"/>
        <end position="187"/>
    </location>
</feature>
<dbReference type="PANTHER" id="PTHR42847:SF4">
    <property type="entry name" value="ALKANESULFONATE MONOOXYGENASE-RELATED"/>
    <property type="match status" value="1"/>
</dbReference>
<evidence type="ECO:0000259" key="5">
    <source>
        <dbReference type="Pfam" id="PF00296"/>
    </source>
</evidence>
<evidence type="ECO:0000256" key="3">
    <source>
        <dbReference type="ARBA" id="ARBA00023002"/>
    </source>
</evidence>
<dbReference type="InterPro" id="IPR050172">
    <property type="entry name" value="SsuD_RutA_monooxygenase"/>
</dbReference>
<dbReference type="EMBL" id="LAZR01065013">
    <property type="protein sequence ID" value="KKK56402.1"/>
    <property type="molecule type" value="Genomic_DNA"/>
</dbReference>
<dbReference type="InterPro" id="IPR011251">
    <property type="entry name" value="Luciferase-like_dom"/>
</dbReference>
<organism evidence="6">
    <name type="scientific">marine sediment metagenome</name>
    <dbReference type="NCBI Taxonomy" id="412755"/>
    <lineage>
        <taxon>unclassified sequences</taxon>
        <taxon>metagenomes</taxon>
        <taxon>ecological metagenomes</taxon>
    </lineage>
</organism>
<evidence type="ECO:0000256" key="1">
    <source>
        <dbReference type="ARBA" id="ARBA00022630"/>
    </source>
</evidence>
<proteinExistence type="predicted"/>
<reference evidence="6" key="1">
    <citation type="journal article" date="2015" name="Nature">
        <title>Complex archaea that bridge the gap between prokaryotes and eukaryotes.</title>
        <authorList>
            <person name="Spang A."/>
            <person name="Saw J.H."/>
            <person name="Jorgensen S.L."/>
            <person name="Zaremba-Niedzwiedzka K."/>
            <person name="Martijn J."/>
            <person name="Lind A.E."/>
            <person name="van Eijk R."/>
            <person name="Schleper C."/>
            <person name="Guy L."/>
            <person name="Ettema T.J."/>
        </authorList>
    </citation>
    <scope>NUCLEOTIDE SEQUENCE</scope>
</reference>
<dbReference type="InterPro" id="IPR015915">
    <property type="entry name" value="Kelch-typ_b-propeller"/>
</dbReference>
<keyword evidence="4" id="KW-0503">Monooxygenase</keyword>
<dbReference type="InterPro" id="IPR036661">
    <property type="entry name" value="Luciferase-like_sf"/>
</dbReference>
<dbReference type="AlphaFoldDB" id="A0A0F8WHU0"/>
<feature type="non-terminal residue" evidence="6">
    <location>
        <position position="1"/>
    </location>
</feature>
<dbReference type="SUPFAM" id="SSF117281">
    <property type="entry name" value="Kelch motif"/>
    <property type="match status" value="1"/>
</dbReference>
<dbReference type="Gene3D" id="3.20.20.30">
    <property type="entry name" value="Luciferase-like domain"/>
    <property type="match status" value="1"/>
</dbReference>
<evidence type="ECO:0000313" key="6">
    <source>
        <dbReference type="EMBL" id="KKK56402.1"/>
    </source>
</evidence>
<feature type="non-terminal residue" evidence="6">
    <location>
        <position position="352"/>
    </location>
</feature>
<keyword evidence="1" id="KW-0285">Flavoprotein</keyword>